<dbReference type="Proteomes" id="UP000295793">
    <property type="component" value="Unassembled WGS sequence"/>
</dbReference>
<sequence length="298" mass="32774">MIDISPTLAFLVIGSDGQVGSSLVELLASRAIPYYPLSSEAAFNHEQLTAFLQQHGDVRFIVNTLFEEPAEGLETDYAQWHAVAGTLAEHAHGHDQILLQLSSAMVYSGNTSRAYKESDLPDATSDFGRAMQQIESATAEINPKTISLRVGWLFSDQVGNFLTYLVGAAISQETLSFSGKLRGCPTDSQAVAKVILAMAEQLDCGVDEPPLWGIYHYVDSDACSMHTFAKTVITVVKSMTEVRVETIGEGDSPEMIDAVLEPENYELNCKKILSTFGIKQRPWRRSVHEVLKKKFSSH</sequence>
<reference evidence="8 9" key="1">
    <citation type="submission" date="2019-03" db="EMBL/GenBank/DDBJ databases">
        <title>Genomic Encyclopedia of Archaeal and Bacterial Type Strains, Phase II (KMG-II): from individual species to whole genera.</title>
        <authorList>
            <person name="Goeker M."/>
        </authorList>
    </citation>
    <scope>NUCLEOTIDE SEQUENCE [LARGE SCALE GENOMIC DNA]</scope>
    <source>
        <strain evidence="8 9">DSM 15388</strain>
    </source>
</reference>
<protein>
    <recommendedName>
        <fullName evidence="4 6">dTDP-4-dehydrorhamnose reductase</fullName>
        <ecNumber evidence="3 6">1.1.1.133</ecNumber>
    </recommendedName>
</protein>
<dbReference type="Pfam" id="PF04321">
    <property type="entry name" value="RmlD_sub_bind"/>
    <property type="match status" value="1"/>
</dbReference>
<evidence type="ECO:0000256" key="6">
    <source>
        <dbReference type="RuleBase" id="RU364082"/>
    </source>
</evidence>
<comment type="pathway">
    <text evidence="1 6">Carbohydrate biosynthesis; dTDP-L-rhamnose biosynthesis.</text>
</comment>
<dbReference type="PANTHER" id="PTHR10491">
    <property type="entry name" value="DTDP-4-DEHYDRORHAMNOSE REDUCTASE"/>
    <property type="match status" value="1"/>
</dbReference>
<dbReference type="GO" id="GO:0019305">
    <property type="term" value="P:dTDP-rhamnose biosynthetic process"/>
    <property type="evidence" value="ECO:0007669"/>
    <property type="project" value="UniProtKB-UniPathway"/>
</dbReference>
<evidence type="ECO:0000256" key="4">
    <source>
        <dbReference type="ARBA" id="ARBA00017099"/>
    </source>
</evidence>
<evidence type="ECO:0000256" key="3">
    <source>
        <dbReference type="ARBA" id="ARBA00012929"/>
    </source>
</evidence>
<accession>A0A4R3I177</accession>
<organism evidence="8 9">
    <name type="scientific">Reinekea marinisedimentorum</name>
    <dbReference type="NCBI Taxonomy" id="230495"/>
    <lineage>
        <taxon>Bacteria</taxon>
        <taxon>Pseudomonadati</taxon>
        <taxon>Pseudomonadota</taxon>
        <taxon>Gammaproteobacteria</taxon>
        <taxon>Oceanospirillales</taxon>
        <taxon>Saccharospirillaceae</taxon>
        <taxon>Reinekea</taxon>
    </lineage>
</organism>
<keyword evidence="6" id="KW-0560">Oxidoreductase</keyword>
<feature type="domain" description="RmlD-like substrate binding" evidence="7">
    <location>
        <begin position="11"/>
        <end position="293"/>
    </location>
</feature>
<dbReference type="GO" id="GO:0008831">
    <property type="term" value="F:dTDP-4-dehydrorhamnose reductase activity"/>
    <property type="evidence" value="ECO:0007669"/>
    <property type="project" value="UniProtKB-EC"/>
</dbReference>
<comment type="catalytic activity">
    <reaction evidence="5 6">
        <text>dTDP-beta-L-rhamnose + NADP(+) = dTDP-4-dehydro-beta-L-rhamnose + NADPH + H(+)</text>
        <dbReference type="Rhea" id="RHEA:21796"/>
        <dbReference type="ChEBI" id="CHEBI:15378"/>
        <dbReference type="ChEBI" id="CHEBI:57510"/>
        <dbReference type="ChEBI" id="CHEBI:57783"/>
        <dbReference type="ChEBI" id="CHEBI:58349"/>
        <dbReference type="ChEBI" id="CHEBI:62830"/>
        <dbReference type="EC" id="1.1.1.133"/>
    </reaction>
</comment>
<dbReference type="GO" id="GO:0005829">
    <property type="term" value="C:cytosol"/>
    <property type="evidence" value="ECO:0007669"/>
    <property type="project" value="TreeGrafter"/>
</dbReference>
<evidence type="ECO:0000256" key="2">
    <source>
        <dbReference type="ARBA" id="ARBA00010944"/>
    </source>
</evidence>
<dbReference type="GO" id="GO:0009243">
    <property type="term" value="P:O antigen biosynthetic process"/>
    <property type="evidence" value="ECO:0007669"/>
    <property type="project" value="UniProtKB-UniPathway"/>
</dbReference>
<comment type="similarity">
    <text evidence="2 6">Belongs to the dTDP-4-dehydrorhamnose reductase family.</text>
</comment>
<evidence type="ECO:0000256" key="5">
    <source>
        <dbReference type="ARBA" id="ARBA00048200"/>
    </source>
</evidence>
<dbReference type="UniPathway" id="UPA00124"/>
<evidence type="ECO:0000259" key="7">
    <source>
        <dbReference type="Pfam" id="PF04321"/>
    </source>
</evidence>
<comment type="function">
    <text evidence="6">Catalyzes the reduction of dTDP-6-deoxy-L-lyxo-4-hexulose to yield dTDP-L-rhamnose.</text>
</comment>
<dbReference type="Gene3D" id="3.90.25.10">
    <property type="entry name" value="UDP-galactose 4-epimerase, domain 1"/>
    <property type="match status" value="1"/>
</dbReference>
<dbReference type="InterPro" id="IPR029903">
    <property type="entry name" value="RmlD-like-bd"/>
</dbReference>
<keyword evidence="6" id="KW-0521">NADP</keyword>
<name>A0A4R3I177_9GAMM</name>
<dbReference type="EMBL" id="SLZR01000019">
    <property type="protein sequence ID" value="TCS37599.1"/>
    <property type="molecule type" value="Genomic_DNA"/>
</dbReference>
<dbReference type="AlphaFoldDB" id="A0A4R3I177"/>
<dbReference type="InterPro" id="IPR005913">
    <property type="entry name" value="dTDP_dehydrorham_reduct"/>
</dbReference>
<proteinExistence type="inferred from homology"/>
<dbReference type="PANTHER" id="PTHR10491:SF4">
    <property type="entry name" value="METHIONINE ADENOSYLTRANSFERASE 2 SUBUNIT BETA"/>
    <property type="match status" value="1"/>
</dbReference>
<dbReference type="EC" id="1.1.1.133" evidence="3 6"/>
<dbReference type="SUPFAM" id="SSF51735">
    <property type="entry name" value="NAD(P)-binding Rossmann-fold domains"/>
    <property type="match status" value="1"/>
</dbReference>
<dbReference type="Gene3D" id="3.40.50.720">
    <property type="entry name" value="NAD(P)-binding Rossmann-like Domain"/>
    <property type="match status" value="1"/>
</dbReference>
<evidence type="ECO:0000313" key="9">
    <source>
        <dbReference type="Proteomes" id="UP000295793"/>
    </source>
</evidence>
<comment type="caution">
    <text evidence="8">The sequence shown here is derived from an EMBL/GenBank/DDBJ whole genome shotgun (WGS) entry which is preliminary data.</text>
</comment>
<evidence type="ECO:0000256" key="1">
    <source>
        <dbReference type="ARBA" id="ARBA00004781"/>
    </source>
</evidence>
<keyword evidence="9" id="KW-1185">Reference proteome</keyword>
<dbReference type="UniPathway" id="UPA00281"/>
<evidence type="ECO:0000313" key="8">
    <source>
        <dbReference type="EMBL" id="TCS37599.1"/>
    </source>
</evidence>
<gene>
    <name evidence="8" type="ORF">BCF53_11921</name>
</gene>
<dbReference type="RefSeq" id="WP_165901955.1">
    <property type="nucleotide sequence ID" value="NZ_SLZR01000019.1"/>
</dbReference>
<dbReference type="InterPro" id="IPR036291">
    <property type="entry name" value="NAD(P)-bd_dom_sf"/>
</dbReference>
<comment type="cofactor">
    <cofactor evidence="6">
        <name>Mg(2+)</name>
        <dbReference type="ChEBI" id="CHEBI:18420"/>
    </cofactor>
    <text evidence="6">Binds 1 Mg(2+) ion per monomer.</text>
</comment>